<dbReference type="Pfam" id="PF02224">
    <property type="entry name" value="Cytidylate_kin"/>
    <property type="match status" value="1"/>
</dbReference>
<dbReference type="AlphaFoldDB" id="A0A4V3DJL4"/>
<evidence type="ECO:0000256" key="3">
    <source>
        <dbReference type="ARBA" id="ARBA00022741"/>
    </source>
</evidence>
<comment type="catalytic activity">
    <reaction evidence="7 8">
        <text>CMP + ATP = CDP + ADP</text>
        <dbReference type="Rhea" id="RHEA:11600"/>
        <dbReference type="ChEBI" id="CHEBI:30616"/>
        <dbReference type="ChEBI" id="CHEBI:58069"/>
        <dbReference type="ChEBI" id="CHEBI:60377"/>
        <dbReference type="ChEBI" id="CHEBI:456216"/>
        <dbReference type="EC" id="2.7.4.25"/>
    </reaction>
</comment>
<evidence type="ECO:0000256" key="8">
    <source>
        <dbReference type="HAMAP-Rule" id="MF_00238"/>
    </source>
</evidence>
<evidence type="ECO:0000256" key="6">
    <source>
        <dbReference type="ARBA" id="ARBA00047615"/>
    </source>
</evidence>
<comment type="subcellular location">
    <subcellularLocation>
        <location evidence="8">Cytoplasm</location>
    </subcellularLocation>
</comment>
<evidence type="ECO:0000313" key="11">
    <source>
        <dbReference type="Proteomes" id="UP000294480"/>
    </source>
</evidence>
<evidence type="ECO:0000256" key="5">
    <source>
        <dbReference type="ARBA" id="ARBA00022840"/>
    </source>
</evidence>
<dbReference type="Gene3D" id="3.40.50.300">
    <property type="entry name" value="P-loop containing nucleotide triphosphate hydrolases"/>
    <property type="match status" value="1"/>
</dbReference>
<dbReference type="EC" id="2.7.4.25" evidence="8"/>
<sequence>MCIDGPTASGKGAVAKLVSEALGFAYLDSGVLYRLVALQALRAGWADDRLLSENDELQLAQWAAELDVRFDGEQVLLNSENVALDIREERVGNMASKIAVSATLRSALLERQRAFAQGAGLVADGRDMGSVVFPDAPLKIFLQASAEVRAERRYKQLIAKGFSANMVDLLQDLNERDARDANRTQAPLKPAQDAYILDSSDLTLLETVDVVLKMYAQQVGNI</sequence>
<dbReference type="SUPFAM" id="SSF52540">
    <property type="entry name" value="P-loop containing nucleoside triphosphate hydrolases"/>
    <property type="match status" value="1"/>
</dbReference>
<dbReference type="NCBIfam" id="TIGR00017">
    <property type="entry name" value="cmk"/>
    <property type="match status" value="1"/>
</dbReference>
<evidence type="ECO:0000256" key="1">
    <source>
        <dbReference type="ARBA" id="ARBA00009427"/>
    </source>
</evidence>
<proteinExistence type="inferred from homology"/>
<accession>A0A4V3DJL4</accession>
<keyword evidence="8" id="KW-0963">Cytoplasm</keyword>
<dbReference type="GO" id="GO:0005524">
    <property type="term" value="F:ATP binding"/>
    <property type="evidence" value="ECO:0007669"/>
    <property type="project" value="UniProtKB-UniRule"/>
</dbReference>
<keyword evidence="11" id="KW-1185">Reference proteome</keyword>
<dbReference type="Proteomes" id="UP000294480">
    <property type="component" value="Unassembled WGS sequence"/>
</dbReference>
<keyword evidence="5 8" id="KW-0067">ATP-binding</keyword>
<evidence type="ECO:0000259" key="9">
    <source>
        <dbReference type="Pfam" id="PF02224"/>
    </source>
</evidence>
<dbReference type="InterPro" id="IPR027417">
    <property type="entry name" value="P-loop_NTPase"/>
</dbReference>
<evidence type="ECO:0000313" key="10">
    <source>
        <dbReference type="EMBL" id="TDR30589.1"/>
    </source>
</evidence>
<dbReference type="EMBL" id="SNZE01000019">
    <property type="protein sequence ID" value="TDR30589.1"/>
    <property type="molecule type" value="Genomic_DNA"/>
</dbReference>
<reference evidence="10 11" key="1">
    <citation type="submission" date="2019-03" db="EMBL/GenBank/DDBJ databases">
        <title>Genomic Encyclopedia of Type Strains, Phase IV (KMG-IV): sequencing the most valuable type-strain genomes for metagenomic binning, comparative biology and taxonomic classification.</title>
        <authorList>
            <person name="Goeker M."/>
        </authorList>
    </citation>
    <scope>NUCLEOTIDE SEQUENCE [LARGE SCALE GENOMIC DNA]</scope>
    <source>
        <strain evidence="10 11">DSM 102852</strain>
    </source>
</reference>
<comment type="catalytic activity">
    <reaction evidence="6 8">
        <text>dCMP + ATP = dCDP + ADP</text>
        <dbReference type="Rhea" id="RHEA:25094"/>
        <dbReference type="ChEBI" id="CHEBI:30616"/>
        <dbReference type="ChEBI" id="CHEBI:57566"/>
        <dbReference type="ChEBI" id="CHEBI:58593"/>
        <dbReference type="ChEBI" id="CHEBI:456216"/>
        <dbReference type="EC" id="2.7.4.25"/>
    </reaction>
</comment>
<keyword evidence="3 8" id="KW-0547">Nucleotide-binding</keyword>
<dbReference type="GO" id="GO:0005737">
    <property type="term" value="C:cytoplasm"/>
    <property type="evidence" value="ECO:0007669"/>
    <property type="project" value="UniProtKB-SubCell"/>
</dbReference>
<dbReference type="InterPro" id="IPR011994">
    <property type="entry name" value="Cytidylate_kinase_dom"/>
</dbReference>
<feature type="binding site" evidence="8">
    <location>
        <begin position="5"/>
        <end position="13"/>
    </location>
    <ligand>
        <name>ATP</name>
        <dbReference type="ChEBI" id="CHEBI:30616"/>
    </ligand>
</feature>
<comment type="caution">
    <text evidence="10">The sequence shown here is derived from an EMBL/GenBank/DDBJ whole genome shotgun (WGS) entry which is preliminary data.</text>
</comment>
<dbReference type="GO" id="GO:0006220">
    <property type="term" value="P:pyrimidine nucleotide metabolic process"/>
    <property type="evidence" value="ECO:0007669"/>
    <property type="project" value="UniProtKB-UniRule"/>
</dbReference>
<keyword evidence="4 8" id="KW-0418">Kinase</keyword>
<name>A0A4V3DJL4_9BURK</name>
<dbReference type="InterPro" id="IPR003136">
    <property type="entry name" value="Cytidylate_kin"/>
</dbReference>
<evidence type="ECO:0000256" key="4">
    <source>
        <dbReference type="ARBA" id="ARBA00022777"/>
    </source>
</evidence>
<dbReference type="CDD" id="cd02020">
    <property type="entry name" value="CMPK"/>
    <property type="match status" value="1"/>
</dbReference>
<dbReference type="HAMAP" id="MF_00238">
    <property type="entry name" value="Cytidyl_kinase_type1"/>
    <property type="match status" value="1"/>
</dbReference>
<organism evidence="10 11">
    <name type="scientific">Hydromonas duriensis</name>
    <dbReference type="NCBI Taxonomy" id="1527608"/>
    <lineage>
        <taxon>Bacteria</taxon>
        <taxon>Pseudomonadati</taxon>
        <taxon>Pseudomonadota</taxon>
        <taxon>Betaproteobacteria</taxon>
        <taxon>Burkholderiales</taxon>
        <taxon>Burkholderiaceae</taxon>
        <taxon>Hydromonas</taxon>
    </lineage>
</organism>
<dbReference type="GO" id="GO:0036430">
    <property type="term" value="F:CMP kinase activity"/>
    <property type="evidence" value="ECO:0007669"/>
    <property type="project" value="RHEA"/>
</dbReference>
<gene>
    <name evidence="8" type="primary">cmk</name>
    <name evidence="10" type="ORF">DFR44_11915</name>
</gene>
<dbReference type="GO" id="GO:0036431">
    <property type="term" value="F:dCMP kinase activity"/>
    <property type="evidence" value="ECO:0007669"/>
    <property type="project" value="InterPro"/>
</dbReference>
<protein>
    <recommendedName>
        <fullName evidence="8">Cytidylate kinase</fullName>
        <shortName evidence="8">CK</shortName>
        <ecNumber evidence="8">2.7.4.25</ecNumber>
    </recommendedName>
    <alternativeName>
        <fullName evidence="8">Cytidine monophosphate kinase</fullName>
        <shortName evidence="8">CMP kinase</shortName>
    </alternativeName>
</protein>
<evidence type="ECO:0000256" key="7">
    <source>
        <dbReference type="ARBA" id="ARBA00048478"/>
    </source>
</evidence>
<feature type="domain" description="Cytidylate kinase" evidence="9">
    <location>
        <begin position="2"/>
        <end position="215"/>
    </location>
</feature>
<evidence type="ECO:0000256" key="2">
    <source>
        <dbReference type="ARBA" id="ARBA00022679"/>
    </source>
</evidence>
<comment type="similarity">
    <text evidence="1 8">Belongs to the cytidylate kinase family. Type 1 subfamily.</text>
</comment>
<keyword evidence="2 8" id="KW-0808">Transferase</keyword>